<dbReference type="InterPro" id="IPR025391">
    <property type="entry name" value="DUF4123"/>
</dbReference>
<comment type="caution">
    <text evidence="2">The sequence shown here is derived from an EMBL/GenBank/DDBJ whole genome shotgun (WGS) entry which is preliminary data.</text>
</comment>
<dbReference type="EMBL" id="RXRX01000030">
    <property type="protein sequence ID" value="RTN17123.1"/>
    <property type="molecule type" value="Genomic_DNA"/>
</dbReference>
<evidence type="ECO:0000313" key="3">
    <source>
        <dbReference type="Proteomes" id="UP000278241"/>
    </source>
</evidence>
<feature type="domain" description="DUF4123" evidence="1">
    <location>
        <begin position="6"/>
        <end position="119"/>
    </location>
</feature>
<keyword evidence="3" id="KW-1185">Reference proteome</keyword>
<dbReference type="RefSeq" id="WP_126546540.1">
    <property type="nucleotide sequence ID" value="NZ_RXRX01000030.1"/>
</dbReference>
<evidence type="ECO:0000259" key="1">
    <source>
        <dbReference type="Pfam" id="PF13503"/>
    </source>
</evidence>
<name>A0ABY0ALK4_9ENTR</name>
<proteinExistence type="predicted"/>
<gene>
    <name evidence="2" type="ORF">EKN94_22785</name>
</gene>
<protein>
    <submittedName>
        <fullName evidence="2">DUF4123 domain-containing protein</fullName>
    </submittedName>
</protein>
<reference evidence="2 3" key="1">
    <citation type="submission" date="2018-12" db="EMBL/GenBank/DDBJ databases">
        <title>The Batch Genome Submission of Enterobacter spp. strains.</title>
        <authorList>
            <person name="Wei L."/>
            <person name="Wu W."/>
            <person name="Lin J."/>
            <person name="Zhang X."/>
            <person name="Feng Y."/>
            <person name="Zong Z."/>
        </authorList>
    </citation>
    <scope>NUCLEOTIDE SEQUENCE [LARGE SCALE GENOMIC DNA]</scope>
    <source>
        <strain evidence="2 3">WCHEM090044</strain>
    </source>
</reference>
<dbReference type="Pfam" id="PF13503">
    <property type="entry name" value="DUF4123"/>
    <property type="match status" value="1"/>
</dbReference>
<accession>A0ABY0ALK4</accession>
<sequence>MLPVRYAIIDGAVAEDLMDFLSEHNPPHTCLYSEPLQPELVGLVPYLLEVTPEVEKWLQWNTSPWGIYLTTKATMRVLRQHLRKYLQVLLPNETKPVIFRFYDPRNIWDFLSVLSDWEKHLFLGNISRIETVYRLQRDMSFTKLHERYPATRIIKPKLMSISKEQYSLLEVIFERRYVRELAEAMKSVSTSINNVSVIWAGELFNYLRNLGITDRRSIDEVAKLFTREHIFKLSNIPHDYAAILEGATHPGHYRAEQLLLKVNGVIPAWKRSDL</sequence>
<dbReference type="Proteomes" id="UP000278241">
    <property type="component" value="Unassembled WGS sequence"/>
</dbReference>
<organism evidence="2 3">
    <name type="scientific">Enterobacter quasimori</name>
    <dbReference type="NCBI Taxonomy" id="2838947"/>
    <lineage>
        <taxon>Bacteria</taxon>
        <taxon>Pseudomonadati</taxon>
        <taxon>Pseudomonadota</taxon>
        <taxon>Gammaproteobacteria</taxon>
        <taxon>Enterobacterales</taxon>
        <taxon>Enterobacteriaceae</taxon>
        <taxon>Enterobacter</taxon>
    </lineage>
</organism>
<evidence type="ECO:0000313" key="2">
    <source>
        <dbReference type="EMBL" id="RTN17123.1"/>
    </source>
</evidence>